<dbReference type="PROSITE" id="PS51257">
    <property type="entry name" value="PROKAR_LIPOPROTEIN"/>
    <property type="match status" value="1"/>
</dbReference>
<keyword evidence="1" id="KW-0732">Signal</keyword>
<dbReference type="OrthoDB" id="1143206at2"/>
<name>A0A2G1VP55_9FLAO</name>
<dbReference type="InterPro" id="IPR025380">
    <property type="entry name" value="DUF4369"/>
</dbReference>
<comment type="caution">
    <text evidence="3">The sequence shown here is derived from an EMBL/GenBank/DDBJ whole genome shotgun (WGS) entry which is preliminary data.</text>
</comment>
<accession>A0A2G1VP55</accession>
<organism evidence="3 4">
    <name type="scientific">Leeuwenhoekiella nanhaiensis</name>
    <dbReference type="NCBI Taxonomy" id="1655491"/>
    <lineage>
        <taxon>Bacteria</taxon>
        <taxon>Pseudomonadati</taxon>
        <taxon>Bacteroidota</taxon>
        <taxon>Flavobacteriia</taxon>
        <taxon>Flavobacteriales</taxon>
        <taxon>Flavobacteriaceae</taxon>
        <taxon>Leeuwenhoekiella</taxon>
    </lineage>
</organism>
<keyword evidence="4" id="KW-1185">Reference proteome</keyword>
<evidence type="ECO:0000313" key="4">
    <source>
        <dbReference type="Proteomes" id="UP000229433"/>
    </source>
</evidence>
<dbReference type="EMBL" id="NQXA01000017">
    <property type="protein sequence ID" value="PHQ28259.1"/>
    <property type="molecule type" value="Genomic_DNA"/>
</dbReference>
<evidence type="ECO:0000256" key="1">
    <source>
        <dbReference type="SAM" id="SignalP"/>
    </source>
</evidence>
<gene>
    <name evidence="3" type="ORF">CJ305_16020</name>
</gene>
<dbReference type="Pfam" id="PF14289">
    <property type="entry name" value="DUF4369"/>
    <property type="match status" value="1"/>
</dbReference>
<protein>
    <recommendedName>
        <fullName evidence="2">DUF4369 domain-containing protein</fullName>
    </recommendedName>
</protein>
<sequence>MQIKNLLVYCLLFSTLLSCSKSGNFVLTGKVNGLRKGVLYLQKVEDTVLVNLDSVVVDGDPEFELYADLKEPQVVYLTLEKVDASDYDDRILIFAEPGEMTLNTSLKNFQSQVAITGSENQLKLDEYNKVLRRFNDENLNLIKKSFEVRKDENEDSIVFYDQKIQNLIKRKYLYTVNFAMNNKDYEIAPYLAVSEIFDANVKYLDTIYKSLEPKVRRSKYGKVLKDYIEERENTNIEEQTQTKTISETDGIEE</sequence>
<proteinExistence type="predicted"/>
<reference evidence="3 4" key="1">
    <citation type="submission" date="2017-08" db="EMBL/GenBank/DDBJ databases">
        <title>The whole genome shortgun sequences of strain Leeuwenhoekiella nanhaiensis G18 from the South China Sea.</title>
        <authorList>
            <person name="Liu Q."/>
        </authorList>
    </citation>
    <scope>NUCLEOTIDE SEQUENCE [LARGE SCALE GENOMIC DNA]</scope>
    <source>
        <strain evidence="3 4">G18</strain>
    </source>
</reference>
<feature type="domain" description="DUF4369" evidence="2">
    <location>
        <begin position="25"/>
        <end position="121"/>
    </location>
</feature>
<feature type="signal peptide" evidence="1">
    <location>
        <begin position="1"/>
        <end position="20"/>
    </location>
</feature>
<feature type="chain" id="PRO_5013888158" description="DUF4369 domain-containing protein" evidence="1">
    <location>
        <begin position="21"/>
        <end position="253"/>
    </location>
</feature>
<dbReference type="Proteomes" id="UP000229433">
    <property type="component" value="Unassembled WGS sequence"/>
</dbReference>
<dbReference type="AlphaFoldDB" id="A0A2G1VP55"/>
<dbReference type="RefSeq" id="WP_099647314.1">
    <property type="nucleotide sequence ID" value="NZ_KZ319298.1"/>
</dbReference>
<evidence type="ECO:0000313" key="3">
    <source>
        <dbReference type="EMBL" id="PHQ28259.1"/>
    </source>
</evidence>
<evidence type="ECO:0000259" key="2">
    <source>
        <dbReference type="Pfam" id="PF14289"/>
    </source>
</evidence>